<name>A0A177DEW1_ALTAL</name>
<evidence type="ECO:0000313" key="2">
    <source>
        <dbReference type="EMBL" id="OAG17349.1"/>
    </source>
</evidence>
<dbReference type="EMBL" id="KV441487">
    <property type="protein sequence ID" value="OAG17349.1"/>
    <property type="molecule type" value="Genomic_DNA"/>
</dbReference>
<dbReference type="Proteomes" id="UP000077248">
    <property type="component" value="Unassembled WGS sequence"/>
</dbReference>
<accession>A0A177DEW1</accession>
<proteinExistence type="predicted"/>
<keyword evidence="3" id="KW-1185">Reference proteome</keyword>
<dbReference type="KEGG" id="aalt:CC77DRAFT_1023478"/>
<feature type="compositionally biased region" description="Pro residues" evidence="1">
    <location>
        <begin position="224"/>
        <end position="241"/>
    </location>
</feature>
<sequence length="241" mass="26229">MRCLQPPTTQHTRDAVHHGHADNDRSATSATVESRFSYLLKKGFHPTLTAVLGEVSRLLLFFINVIDAPVLTTDTHGHSCHQKLLASNEGPDHTVVLCISLPTIANFLKRFDASTLQVQSPLFINVAYAFSHSQVLRCTTGTLGFATNLPSARPPRSAPKPFPIGPHHSCISKSKSALTSLESARTFEAGGLCHQRRDNKPPPRPAPNPYPTGSHQSSIKRPNKPPPRPAPNPYPTGPHQS</sequence>
<feature type="compositionally biased region" description="Polar residues" evidence="1">
    <location>
        <begin position="1"/>
        <end position="10"/>
    </location>
</feature>
<gene>
    <name evidence="2" type="ORF">CC77DRAFT_1023478</name>
</gene>
<dbReference type="RefSeq" id="XP_018382770.1">
    <property type="nucleotide sequence ID" value="XM_018525671.1"/>
</dbReference>
<dbReference type="AlphaFoldDB" id="A0A177DEW1"/>
<feature type="region of interest" description="Disordered" evidence="1">
    <location>
        <begin position="188"/>
        <end position="241"/>
    </location>
</feature>
<dbReference type="GeneID" id="29111265"/>
<organism evidence="2 3">
    <name type="scientific">Alternaria alternata</name>
    <name type="common">Alternaria rot fungus</name>
    <name type="synonym">Torula alternata</name>
    <dbReference type="NCBI Taxonomy" id="5599"/>
    <lineage>
        <taxon>Eukaryota</taxon>
        <taxon>Fungi</taxon>
        <taxon>Dikarya</taxon>
        <taxon>Ascomycota</taxon>
        <taxon>Pezizomycotina</taxon>
        <taxon>Dothideomycetes</taxon>
        <taxon>Pleosporomycetidae</taxon>
        <taxon>Pleosporales</taxon>
        <taxon>Pleosporineae</taxon>
        <taxon>Pleosporaceae</taxon>
        <taxon>Alternaria</taxon>
        <taxon>Alternaria sect. Alternaria</taxon>
        <taxon>Alternaria alternata complex</taxon>
    </lineage>
</organism>
<protein>
    <submittedName>
        <fullName evidence="2">Uncharacterized protein</fullName>
    </submittedName>
</protein>
<evidence type="ECO:0000313" key="3">
    <source>
        <dbReference type="Proteomes" id="UP000077248"/>
    </source>
</evidence>
<feature type="compositionally biased region" description="Basic and acidic residues" evidence="1">
    <location>
        <begin position="11"/>
        <end position="25"/>
    </location>
</feature>
<reference evidence="2 3" key="1">
    <citation type="submission" date="2016-05" db="EMBL/GenBank/DDBJ databases">
        <title>Comparative analysis of secretome profiles of manganese(II)-oxidizing ascomycete fungi.</title>
        <authorList>
            <consortium name="DOE Joint Genome Institute"/>
            <person name="Zeiner C.A."/>
            <person name="Purvine S.O."/>
            <person name="Zink E.M."/>
            <person name="Wu S."/>
            <person name="Pasa-Tolic L."/>
            <person name="Chaput D.L."/>
            <person name="Haridas S."/>
            <person name="Grigoriev I.V."/>
            <person name="Santelli C.M."/>
            <person name="Hansel C.M."/>
        </authorList>
    </citation>
    <scope>NUCLEOTIDE SEQUENCE [LARGE SCALE GENOMIC DNA]</scope>
    <source>
        <strain evidence="2 3">SRC1lrK2f</strain>
    </source>
</reference>
<dbReference type="VEuPathDB" id="FungiDB:CC77DRAFT_1023478"/>
<feature type="region of interest" description="Disordered" evidence="1">
    <location>
        <begin position="1"/>
        <end position="28"/>
    </location>
</feature>
<evidence type="ECO:0000256" key="1">
    <source>
        <dbReference type="SAM" id="MobiDB-lite"/>
    </source>
</evidence>